<evidence type="ECO:0000313" key="1">
    <source>
        <dbReference type="EMBL" id="KAF3688104.1"/>
    </source>
</evidence>
<name>A0A6G1PDA2_CHAAH</name>
<organism evidence="1 2">
    <name type="scientific">Channa argus</name>
    <name type="common">Northern snakehead</name>
    <name type="synonym">Ophicephalus argus</name>
    <dbReference type="NCBI Taxonomy" id="215402"/>
    <lineage>
        <taxon>Eukaryota</taxon>
        <taxon>Metazoa</taxon>
        <taxon>Chordata</taxon>
        <taxon>Craniata</taxon>
        <taxon>Vertebrata</taxon>
        <taxon>Euteleostomi</taxon>
        <taxon>Actinopterygii</taxon>
        <taxon>Neopterygii</taxon>
        <taxon>Teleostei</taxon>
        <taxon>Neoteleostei</taxon>
        <taxon>Acanthomorphata</taxon>
        <taxon>Anabantaria</taxon>
        <taxon>Anabantiformes</taxon>
        <taxon>Channoidei</taxon>
        <taxon>Channidae</taxon>
        <taxon>Channa</taxon>
    </lineage>
</organism>
<keyword evidence="2" id="KW-1185">Reference proteome</keyword>
<sequence length="151" mass="16702">MPTFHCINNSCVLSCTTAHRLYLAALRYDGNASRPQATSIDGEPLFKVKVPKGRKSQCVARAVKTQPAYGYVDNLMEMILDKVVLDPAPYTDELLSLPVPPPLCADFDRPHKEDAVTAVVSAWLLSATGHSEQMHRTTPAAAYKASKRRYR</sequence>
<dbReference type="EMBL" id="CM015714">
    <property type="protein sequence ID" value="KAF3688104.1"/>
    <property type="molecule type" value="Genomic_DNA"/>
</dbReference>
<evidence type="ECO:0000313" key="2">
    <source>
        <dbReference type="Proteomes" id="UP000503349"/>
    </source>
</evidence>
<gene>
    <name evidence="1" type="ORF">EXN66_Car003776</name>
</gene>
<protein>
    <submittedName>
        <fullName evidence="1">Uncharacterized protein</fullName>
    </submittedName>
</protein>
<reference evidence="1 2" key="1">
    <citation type="submission" date="2019-02" db="EMBL/GenBank/DDBJ databases">
        <title>Opniocepnalus argus genome.</title>
        <authorList>
            <person name="Zhou C."/>
            <person name="Xiao S."/>
        </authorList>
    </citation>
    <scope>NUCLEOTIDE SEQUENCE [LARGE SCALE GENOMIC DNA]</scope>
    <source>
        <strain evidence="1">OARG1902GOOAL</strain>
        <tissue evidence="1">Muscle</tissue>
    </source>
</reference>
<dbReference type="AlphaFoldDB" id="A0A6G1PDA2"/>
<accession>A0A6G1PDA2</accession>
<dbReference type="Proteomes" id="UP000503349">
    <property type="component" value="Chromosome 3"/>
</dbReference>
<reference evidence="2" key="2">
    <citation type="submission" date="2019-02" db="EMBL/GenBank/DDBJ databases">
        <title>Opniocepnalus argus Var Kimnra genome.</title>
        <authorList>
            <person name="Zhou C."/>
            <person name="Xiao S."/>
        </authorList>
    </citation>
    <scope>NUCLEOTIDE SEQUENCE [LARGE SCALE GENOMIC DNA]</scope>
</reference>
<proteinExistence type="predicted"/>